<feature type="compositionally biased region" description="Pro residues" evidence="2">
    <location>
        <begin position="508"/>
        <end position="517"/>
    </location>
</feature>
<feature type="compositionally biased region" description="Basic residues" evidence="2">
    <location>
        <begin position="925"/>
        <end position="950"/>
    </location>
</feature>
<feature type="compositionally biased region" description="Low complexity" evidence="2">
    <location>
        <begin position="683"/>
        <end position="732"/>
    </location>
</feature>
<name>A0A6A3J0W2_9STRA</name>
<feature type="coiled-coil region" evidence="1">
    <location>
        <begin position="191"/>
        <end position="218"/>
    </location>
</feature>
<evidence type="ECO:0000313" key="4">
    <source>
        <dbReference type="Proteomes" id="UP000460718"/>
    </source>
</evidence>
<feature type="compositionally biased region" description="Acidic residues" evidence="2">
    <location>
        <begin position="830"/>
        <end position="840"/>
    </location>
</feature>
<feature type="region of interest" description="Disordered" evidence="2">
    <location>
        <begin position="1373"/>
        <end position="1429"/>
    </location>
</feature>
<feature type="region of interest" description="Disordered" evidence="2">
    <location>
        <begin position="1"/>
        <end position="95"/>
    </location>
</feature>
<organism evidence="3 4">
    <name type="scientific">Phytophthora fragariae</name>
    <dbReference type="NCBI Taxonomy" id="53985"/>
    <lineage>
        <taxon>Eukaryota</taxon>
        <taxon>Sar</taxon>
        <taxon>Stramenopiles</taxon>
        <taxon>Oomycota</taxon>
        <taxon>Peronosporomycetes</taxon>
        <taxon>Peronosporales</taxon>
        <taxon>Peronosporaceae</taxon>
        <taxon>Phytophthora</taxon>
    </lineage>
</organism>
<feature type="compositionally biased region" description="Low complexity" evidence="2">
    <location>
        <begin position="742"/>
        <end position="761"/>
    </location>
</feature>
<feature type="compositionally biased region" description="Basic and acidic residues" evidence="2">
    <location>
        <begin position="59"/>
        <end position="68"/>
    </location>
</feature>
<gene>
    <name evidence="3" type="ORF">PF011_g18975</name>
</gene>
<feature type="region of interest" description="Disordered" evidence="2">
    <location>
        <begin position="402"/>
        <end position="572"/>
    </location>
</feature>
<feature type="compositionally biased region" description="Low complexity" evidence="2">
    <location>
        <begin position="14"/>
        <end position="23"/>
    </location>
</feature>
<feature type="compositionally biased region" description="Low complexity" evidence="2">
    <location>
        <begin position="69"/>
        <end position="95"/>
    </location>
</feature>
<feature type="compositionally biased region" description="Low complexity" evidence="2">
    <location>
        <begin position="877"/>
        <end position="890"/>
    </location>
</feature>
<feature type="compositionally biased region" description="Low complexity" evidence="2">
    <location>
        <begin position="988"/>
        <end position="1001"/>
    </location>
</feature>
<evidence type="ECO:0000256" key="2">
    <source>
        <dbReference type="SAM" id="MobiDB-lite"/>
    </source>
</evidence>
<feature type="compositionally biased region" description="Polar residues" evidence="2">
    <location>
        <begin position="978"/>
        <end position="987"/>
    </location>
</feature>
<feature type="compositionally biased region" description="Low complexity" evidence="2">
    <location>
        <begin position="406"/>
        <end position="458"/>
    </location>
</feature>
<feature type="compositionally biased region" description="Acidic residues" evidence="2">
    <location>
        <begin position="563"/>
        <end position="572"/>
    </location>
</feature>
<feature type="compositionally biased region" description="Acidic residues" evidence="2">
    <location>
        <begin position="865"/>
        <end position="874"/>
    </location>
</feature>
<protein>
    <submittedName>
        <fullName evidence="3">Uncharacterized protein</fullName>
    </submittedName>
</protein>
<dbReference type="Proteomes" id="UP000460718">
    <property type="component" value="Unassembled WGS sequence"/>
</dbReference>
<feature type="compositionally biased region" description="Low complexity" evidence="2">
    <location>
        <begin position="1409"/>
        <end position="1425"/>
    </location>
</feature>
<feature type="region of interest" description="Disordered" evidence="2">
    <location>
        <begin position="789"/>
        <end position="1001"/>
    </location>
</feature>
<proteinExistence type="predicted"/>
<sequence length="1463" mass="154674">MPSSDGPSVPPPSAASSAGSSAALRDEGQPAGSTSWPSRASGVSDERDSPFIDLTTPQEFDRESEESSRASFPRPSSPRGGTTSDTAGSGQSGSAGQVTLASLEDLIHQEAHCRQQENGDLARLLSFAFTHPVPPADRLQRRALLDARSVVELAHVLRGQYSPLGSAQVIADLRQELGVLQTLQGDQARRLDSLASENAELQDKVKEAELERSLWEREAKKASPFLTSLRKALAKSDAGLKLAQEKQVRKVTSAFKHSADHALQIKRLEEEVVALTKALADRDHAYAELHAVSTKHFEQLQESTSLLLDGGSQPLRHAKSVIDSQRQVILRQKRVIARQGSIPMHDPHMAAAAGAGLDVPGLSPADLQLNARLCRALEQRFPEVMDIPAGETRTVELVIHPREDGAASVPPTSSSSAGLSLGLDSRTSGGSSSVDTSTPASSSATVPPGVPAQPSSSAPAPPSKPVPPSKSIDQLRQARLDTLTPAEKLRRYSNPKSSTAAGSRVKPHVPPPQPYACPLPGEEGHAEAASQLDEAAREVGFLQSSSSPQELDPDGSHPAEFQEFADVDDSSLDFDGVGLQQISLVPYAVSPTSSSASAPSPGESASSHPRVLNLSRGMAPLSVSAEFSGVTPVNVVIDPAATSAESETVTLSAALALPSTAEYPTSVRWVPPESSGSADSAQTSGSVVPSTSVSASSGSTPSSAVARLLACSSQTKSPSSKSRAPSSSSASSTVLTSAPMASSTSSRPTVPSTSVVMTSPSGRPIRAKAATARMISAHCLEVLETPDYVVLGSGRSPGSPDLLDSASGPSAEGTSAHPLSVSDGSSAAESEYEDGCDDDSGGSLPPAPVKSSGKGRLRRAHALSEDEVEDEDSDNVPLSSLRSGSSGPRGKMQSYLQAGRTPPGPPAESGDSGDAPGDDSGARSSSRKRKRKHNSKRKHKHKHQHHHSRRSPSPVPAPSASPFQKPKKRRKASVDTPVGSSSGSTHAPSNPTPTVTSSTGPVRIMFIDSKAHNRPELPEVLRVPLSQLRTRASQAASRDSRITPQLARLRDLRFVHYGSARCWKAILANQTGQVSMDYSSGKPRVPSTRCCLDGIKAFADVYNPNHPAQRLRQLLPDSPFFHSPKALEDARTRLANSTKPVGLVEKLAEVFDKIRGDIPDSAGGASNSTRDDHPTRFFVALYERGHWLVESSVMMGLHPAYHEGSTYDEVAELHTIWLQYRLARKRRTDALRALMTVLTEDLYSAAMKMLNGLAAPEADAELFFEPSVPFYPLVNLSWIPSGKDWCGAAASVDRFETWRTWWLTDPAEHPYNTCFRTRNLEFQVFASKGVDPRIVEDSVDDDVDLDEPAPLWIPSGARIPVNREGIHIFEGREEGELGWSADDPDPVSGGDSPNVRGPSSTQSLFGGESPASPSSAANTDSADTSLPATESMSVLADVASAATLSGLAGSPSGSPQASGSPSF</sequence>
<feature type="compositionally biased region" description="Low complexity" evidence="2">
    <location>
        <begin position="909"/>
        <end position="924"/>
    </location>
</feature>
<accession>A0A6A3J0W2</accession>
<feature type="compositionally biased region" description="Low complexity" evidence="2">
    <location>
        <begin position="589"/>
        <end position="607"/>
    </location>
</feature>
<reference evidence="3 4" key="1">
    <citation type="submission" date="2018-09" db="EMBL/GenBank/DDBJ databases">
        <title>Genomic investigation of the strawberry pathogen Phytophthora fragariae indicates pathogenicity is determined by transcriptional variation in three key races.</title>
        <authorList>
            <person name="Adams T.M."/>
            <person name="Armitage A.D."/>
            <person name="Sobczyk M.K."/>
            <person name="Bates H.J."/>
            <person name="Dunwell J.M."/>
            <person name="Nellist C.F."/>
            <person name="Harrison R.J."/>
        </authorList>
    </citation>
    <scope>NUCLEOTIDE SEQUENCE [LARGE SCALE GENOMIC DNA]</scope>
    <source>
        <strain evidence="3 4">SCRP245</strain>
    </source>
</reference>
<evidence type="ECO:0000256" key="1">
    <source>
        <dbReference type="SAM" id="Coils"/>
    </source>
</evidence>
<feature type="compositionally biased region" description="Pro residues" evidence="2">
    <location>
        <begin position="459"/>
        <end position="468"/>
    </location>
</feature>
<comment type="caution">
    <text evidence="3">The sequence shown here is derived from an EMBL/GenBank/DDBJ whole genome shotgun (WGS) entry which is preliminary data.</text>
</comment>
<feature type="region of interest" description="Disordered" evidence="2">
    <location>
        <begin position="667"/>
        <end position="769"/>
    </location>
</feature>
<feature type="region of interest" description="Disordered" evidence="2">
    <location>
        <begin position="589"/>
        <end position="611"/>
    </location>
</feature>
<dbReference type="EMBL" id="QXFW01001563">
    <property type="protein sequence ID" value="KAE8988949.1"/>
    <property type="molecule type" value="Genomic_DNA"/>
</dbReference>
<evidence type="ECO:0000313" key="3">
    <source>
        <dbReference type="EMBL" id="KAE8988949.1"/>
    </source>
</evidence>
<keyword evidence="1" id="KW-0175">Coiled coil</keyword>